<dbReference type="EMBL" id="ABEU02000027">
    <property type="protein sequence ID" value="PNR26498.1"/>
    <property type="molecule type" value="Genomic_DNA"/>
</dbReference>
<sequence>MRVGRSIYVLVDNITFPPCFHPPSPLWGLGGFSVTSVGKRQQHLSCPIHLFIYLCLYLFYVCMSMSLSIYVYPHPPSLSSLSPSSTTCYHVGQTPVESFCPIPCLSVIVLFVIAPPPSALLVQSCPLPVVQFPSLPHFFCPEHYKLA</sequence>
<keyword evidence="1" id="KW-0812">Transmembrane</keyword>
<keyword evidence="1" id="KW-1133">Transmembrane helix</keyword>
<protein>
    <submittedName>
        <fullName evidence="2 3">Uncharacterized protein</fullName>
    </submittedName>
</protein>
<dbReference type="InParanoid" id="A0A2K1IB51"/>
<evidence type="ECO:0000313" key="3">
    <source>
        <dbReference type="EnsemblPlants" id="PAC:32952242.CDS.1"/>
    </source>
</evidence>
<reference evidence="2 4" key="1">
    <citation type="journal article" date="2008" name="Science">
        <title>The Physcomitrella genome reveals evolutionary insights into the conquest of land by plants.</title>
        <authorList>
            <person name="Rensing S."/>
            <person name="Lang D."/>
            <person name="Zimmer A."/>
            <person name="Terry A."/>
            <person name="Salamov A."/>
            <person name="Shapiro H."/>
            <person name="Nishiyama T."/>
            <person name="Perroud P.-F."/>
            <person name="Lindquist E."/>
            <person name="Kamisugi Y."/>
            <person name="Tanahashi T."/>
            <person name="Sakakibara K."/>
            <person name="Fujita T."/>
            <person name="Oishi K."/>
            <person name="Shin-I T."/>
            <person name="Kuroki Y."/>
            <person name="Toyoda A."/>
            <person name="Suzuki Y."/>
            <person name="Hashimoto A."/>
            <person name="Yamaguchi K."/>
            <person name="Sugano A."/>
            <person name="Kohara Y."/>
            <person name="Fujiyama A."/>
            <person name="Anterola A."/>
            <person name="Aoki S."/>
            <person name="Ashton N."/>
            <person name="Barbazuk W.B."/>
            <person name="Barker E."/>
            <person name="Bennetzen J."/>
            <person name="Bezanilla M."/>
            <person name="Blankenship R."/>
            <person name="Cho S.H."/>
            <person name="Dutcher S."/>
            <person name="Estelle M."/>
            <person name="Fawcett J.A."/>
            <person name="Gundlach H."/>
            <person name="Hanada K."/>
            <person name="Heyl A."/>
            <person name="Hicks K.A."/>
            <person name="Hugh J."/>
            <person name="Lohr M."/>
            <person name="Mayer K."/>
            <person name="Melkozernov A."/>
            <person name="Murata T."/>
            <person name="Nelson D."/>
            <person name="Pils B."/>
            <person name="Prigge M."/>
            <person name="Reiss B."/>
            <person name="Renner T."/>
            <person name="Rombauts S."/>
            <person name="Rushton P."/>
            <person name="Sanderfoot A."/>
            <person name="Schween G."/>
            <person name="Shiu S.-H."/>
            <person name="Stueber K."/>
            <person name="Theodoulou F.L."/>
            <person name="Tu H."/>
            <person name="Van de Peer Y."/>
            <person name="Verrier P.J."/>
            <person name="Waters E."/>
            <person name="Wood A."/>
            <person name="Yang L."/>
            <person name="Cove D."/>
            <person name="Cuming A."/>
            <person name="Hasebe M."/>
            <person name="Lucas S."/>
            <person name="Mishler D.B."/>
            <person name="Reski R."/>
            <person name="Grigoriev I."/>
            <person name="Quatrano R.S."/>
            <person name="Boore J.L."/>
        </authorList>
    </citation>
    <scope>NUCLEOTIDE SEQUENCE [LARGE SCALE GENOMIC DNA]</scope>
    <source>
        <strain evidence="3 4">cv. Gransden 2004</strain>
    </source>
</reference>
<gene>
    <name evidence="2" type="ORF">PHYPA_031073</name>
</gene>
<dbReference type="Gramene" id="Pp3c27_8056V3.1">
    <property type="protein sequence ID" value="PAC:32952242.CDS.1"/>
    <property type="gene ID" value="Pp3c27_8056"/>
</dbReference>
<feature type="transmembrane region" description="Helical" evidence="1">
    <location>
        <begin position="50"/>
        <end position="72"/>
    </location>
</feature>
<keyword evidence="4" id="KW-1185">Reference proteome</keyword>
<evidence type="ECO:0000313" key="2">
    <source>
        <dbReference type="EMBL" id="PNR26498.1"/>
    </source>
</evidence>
<reference evidence="3" key="3">
    <citation type="submission" date="2020-12" db="UniProtKB">
        <authorList>
            <consortium name="EnsemblPlants"/>
        </authorList>
    </citation>
    <scope>IDENTIFICATION</scope>
</reference>
<evidence type="ECO:0000256" key="1">
    <source>
        <dbReference type="SAM" id="Phobius"/>
    </source>
</evidence>
<dbReference type="Proteomes" id="UP000006727">
    <property type="component" value="Chromosome 27"/>
</dbReference>
<evidence type="ECO:0000313" key="4">
    <source>
        <dbReference type="Proteomes" id="UP000006727"/>
    </source>
</evidence>
<dbReference type="EnsemblPlants" id="Pp3c27_8056V3.1">
    <property type="protein sequence ID" value="PAC:32952242.CDS.1"/>
    <property type="gene ID" value="Pp3c27_8056"/>
</dbReference>
<dbReference type="AlphaFoldDB" id="A0A2K1IB51"/>
<name>A0A2K1IB51_PHYPA</name>
<organism evidence="2">
    <name type="scientific">Physcomitrium patens</name>
    <name type="common">Spreading-leaved earth moss</name>
    <name type="synonym">Physcomitrella patens</name>
    <dbReference type="NCBI Taxonomy" id="3218"/>
    <lineage>
        <taxon>Eukaryota</taxon>
        <taxon>Viridiplantae</taxon>
        <taxon>Streptophyta</taxon>
        <taxon>Embryophyta</taxon>
        <taxon>Bryophyta</taxon>
        <taxon>Bryophytina</taxon>
        <taxon>Bryopsida</taxon>
        <taxon>Funariidae</taxon>
        <taxon>Funariales</taxon>
        <taxon>Funariaceae</taxon>
        <taxon>Physcomitrium</taxon>
    </lineage>
</organism>
<reference evidence="2 4" key="2">
    <citation type="journal article" date="2018" name="Plant J.">
        <title>The Physcomitrella patens chromosome-scale assembly reveals moss genome structure and evolution.</title>
        <authorList>
            <person name="Lang D."/>
            <person name="Ullrich K.K."/>
            <person name="Murat F."/>
            <person name="Fuchs J."/>
            <person name="Jenkins J."/>
            <person name="Haas F.B."/>
            <person name="Piednoel M."/>
            <person name="Gundlach H."/>
            <person name="Van Bel M."/>
            <person name="Meyberg R."/>
            <person name="Vives C."/>
            <person name="Morata J."/>
            <person name="Symeonidi A."/>
            <person name="Hiss M."/>
            <person name="Muchero W."/>
            <person name="Kamisugi Y."/>
            <person name="Saleh O."/>
            <person name="Blanc G."/>
            <person name="Decker E.L."/>
            <person name="van Gessel N."/>
            <person name="Grimwood J."/>
            <person name="Hayes R.D."/>
            <person name="Graham S.W."/>
            <person name="Gunter L.E."/>
            <person name="McDaniel S.F."/>
            <person name="Hoernstein S.N.W."/>
            <person name="Larsson A."/>
            <person name="Li F.W."/>
            <person name="Perroud P.F."/>
            <person name="Phillips J."/>
            <person name="Ranjan P."/>
            <person name="Rokshar D.S."/>
            <person name="Rothfels C.J."/>
            <person name="Schneider L."/>
            <person name="Shu S."/>
            <person name="Stevenson D.W."/>
            <person name="Thummler F."/>
            <person name="Tillich M."/>
            <person name="Villarreal Aguilar J.C."/>
            <person name="Widiez T."/>
            <person name="Wong G.K."/>
            <person name="Wymore A."/>
            <person name="Zhang Y."/>
            <person name="Zimmer A.D."/>
            <person name="Quatrano R.S."/>
            <person name="Mayer K.F.X."/>
            <person name="Goodstein D."/>
            <person name="Casacuberta J.M."/>
            <person name="Vandepoele K."/>
            <person name="Reski R."/>
            <person name="Cuming A.C."/>
            <person name="Tuskan G.A."/>
            <person name="Maumus F."/>
            <person name="Salse J."/>
            <person name="Schmutz J."/>
            <person name="Rensing S.A."/>
        </authorList>
    </citation>
    <scope>NUCLEOTIDE SEQUENCE [LARGE SCALE GENOMIC DNA]</scope>
    <source>
        <strain evidence="3 4">cv. Gransden 2004</strain>
    </source>
</reference>
<keyword evidence="1" id="KW-0472">Membrane</keyword>
<accession>A0A2K1IB51</accession>
<proteinExistence type="predicted"/>